<evidence type="ECO:0000259" key="3">
    <source>
        <dbReference type="Pfam" id="PF01551"/>
    </source>
</evidence>
<feature type="domain" description="M23ase beta-sheet core" evidence="3">
    <location>
        <begin position="309"/>
        <end position="407"/>
    </location>
</feature>
<name>A0A1F5P9L7_9BACT</name>
<dbReference type="STRING" id="1817832.A3J48_01645"/>
<keyword evidence="2" id="KW-0732">Signal</keyword>
<feature type="signal peptide" evidence="2">
    <location>
        <begin position="1"/>
        <end position="36"/>
    </location>
</feature>
<reference evidence="4 5" key="1">
    <citation type="journal article" date="2016" name="Nat. Commun.">
        <title>Thousands of microbial genomes shed light on interconnected biogeochemical processes in an aquifer system.</title>
        <authorList>
            <person name="Anantharaman K."/>
            <person name="Brown C.T."/>
            <person name="Hug L.A."/>
            <person name="Sharon I."/>
            <person name="Castelle C.J."/>
            <person name="Probst A.J."/>
            <person name="Thomas B.C."/>
            <person name="Singh A."/>
            <person name="Wilkins M.J."/>
            <person name="Karaoz U."/>
            <person name="Brodie E.L."/>
            <person name="Williams K.H."/>
            <person name="Hubbard S.S."/>
            <person name="Banfield J.F."/>
        </authorList>
    </citation>
    <scope>NUCLEOTIDE SEQUENCE [LARGE SCALE GENOMIC DNA]</scope>
</reference>
<keyword evidence="1" id="KW-0175">Coiled coil</keyword>
<dbReference type="Pfam" id="PF01551">
    <property type="entry name" value="Peptidase_M23"/>
    <property type="match status" value="1"/>
</dbReference>
<dbReference type="InterPro" id="IPR050570">
    <property type="entry name" value="Cell_wall_metabolism_enzyme"/>
</dbReference>
<feature type="coiled-coil region" evidence="1">
    <location>
        <begin position="46"/>
        <end position="80"/>
    </location>
</feature>
<protein>
    <recommendedName>
        <fullName evidence="3">M23ase beta-sheet core domain-containing protein</fullName>
    </recommendedName>
</protein>
<comment type="caution">
    <text evidence="4">The sequence shown here is derived from an EMBL/GenBank/DDBJ whole genome shotgun (WGS) entry which is preliminary data.</text>
</comment>
<organism evidence="4 5">
    <name type="scientific">Candidatus Doudnabacteria bacterium RIFCSPHIGHO2_02_FULL_46_11</name>
    <dbReference type="NCBI Taxonomy" id="1817832"/>
    <lineage>
        <taxon>Bacteria</taxon>
        <taxon>Candidatus Doudnaibacteriota</taxon>
    </lineage>
</organism>
<evidence type="ECO:0000256" key="2">
    <source>
        <dbReference type="SAM" id="SignalP"/>
    </source>
</evidence>
<feature type="coiled-coil region" evidence="1">
    <location>
        <begin position="116"/>
        <end position="150"/>
    </location>
</feature>
<dbReference type="Gene3D" id="2.70.70.10">
    <property type="entry name" value="Glucose Permease (Domain IIA)"/>
    <property type="match status" value="1"/>
</dbReference>
<dbReference type="AlphaFoldDB" id="A0A1F5P9L7"/>
<dbReference type="Gene3D" id="6.10.250.3150">
    <property type="match status" value="1"/>
</dbReference>
<dbReference type="CDD" id="cd12797">
    <property type="entry name" value="M23_peptidase"/>
    <property type="match status" value="1"/>
</dbReference>
<dbReference type="PANTHER" id="PTHR21666">
    <property type="entry name" value="PEPTIDASE-RELATED"/>
    <property type="match status" value="1"/>
</dbReference>
<evidence type="ECO:0000256" key="1">
    <source>
        <dbReference type="SAM" id="Coils"/>
    </source>
</evidence>
<feature type="coiled-coil region" evidence="1">
    <location>
        <begin position="184"/>
        <end position="274"/>
    </location>
</feature>
<proteinExistence type="predicted"/>
<dbReference type="PANTHER" id="PTHR21666:SF270">
    <property type="entry name" value="MUREIN HYDROLASE ACTIVATOR ENVC"/>
    <property type="match status" value="1"/>
</dbReference>
<dbReference type="SUPFAM" id="SSF57997">
    <property type="entry name" value="Tropomyosin"/>
    <property type="match status" value="1"/>
</dbReference>
<sequence length="437" mass="49031">MFEATRVKIRNKKTKLRQTILKSALVVFLSLALALANNIPLPDAGAATIEQELQAKQQRLKELENQISQTTKDINSLVKQQNTLQNSIKIFTAQISQVTTQIVVTETKIEIAGDKITELNGQIRIKENEVERVKQNLANLIRELYQMDRSDSTIMALMNNDNLSDFINAVSQIENVHGRSYELLQDIKELKVQLEDNRAEVQEQKKELEQFEIALTDQKNLLDNQVKAKNDLLVKTKNQESIYQALLAQNKNEEDKIQQEIQDLENKIRVQLGERTSPGKKGLFKIWPMNGTLTQGYGNTGFRSLGYSFHNGLDIAAAAGTPIYNVYDGTVNGTGSSDKAYGNWATVRYELPNGRCVVALYAHMLKRSVSDGQSLKGGAVIGTEGNTGNTTRLLYGPHRGFHLHFTVFDCEGFQIVKSVNGNYMVPVGYTYNPNDFL</sequence>
<dbReference type="Proteomes" id="UP000176786">
    <property type="component" value="Unassembled WGS sequence"/>
</dbReference>
<accession>A0A1F5P9L7</accession>
<dbReference type="InterPro" id="IPR016047">
    <property type="entry name" value="M23ase_b-sheet_dom"/>
</dbReference>
<evidence type="ECO:0000313" key="4">
    <source>
        <dbReference type="EMBL" id="OGE86626.1"/>
    </source>
</evidence>
<evidence type="ECO:0000313" key="5">
    <source>
        <dbReference type="Proteomes" id="UP000176786"/>
    </source>
</evidence>
<gene>
    <name evidence="4" type="ORF">A3J48_01645</name>
</gene>
<feature type="chain" id="PRO_5009520383" description="M23ase beta-sheet core domain-containing protein" evidence="2">
    <location>
        <begin position="37"/>
        <end position="437"/>
    </location>
</feature>
<dbReference type="InterPro" id="IPR011055">
    <property type="entry name" value="Dup_hybrid_motif"/>
</dbReference>
<dbReference type="GO" id="GO:0004222">
    <property type="term" value="F:metalloendopeptidase activity"/>
    <property type="evidence" value="ECO:0007669"/>
    <property type="project" value="TreeGrafter"/>
</dbReference>
<dbReference type="SUPFAM" id="SSF51261">
    <property type="entry name" value="Duplicated hybrid motif"/>
    <property type="match status" value="1"/>
</dbReference>
<dbReference type="EMBL" id="MFES01000001">
    <property type="protein sequence ID" value="OGE86626.1"/>
    <property type="molecule type" value="Genomic_DNA"/>
</dbReference>